<dbReference type="GO" id="GO:0070212">
    <property type="term" value="P:protein poly-ADP-ribosylation"/>
    <property type="evidence" value="ECO:0007669"/>
    <property type="project" value="TreeGrafter"/>
</dbReference>
<dbReference type="OrthoDB" id="6133115at2759"/>
<dbReference type="Pfam" id="PF23085">
    <property type="entry name" value="RRM_PARP14_3"/>
    <property type="match status" value="1"/>
</dbReference>
<dbReference type="Gene3D" id="3.30.70.330">
    <property type="match status" value="2"/>
</dbReference>
<dbReference type="PANTHER" id="PTHR14453">
    <property type="entry name" value="PARP/ZINC FINGER CCCH TYPE DOMAIN CONTAINING PROTEIN"/>
    <property type="match status" value="1"/>
</dbReference>
<dbReference type="InterPro" id="IPR012317">
    <property type="entry name" value="Poly(ADP-ribose)pol_cat_dom"/>
</dbReference>
<dbReference type="Pfam" id="PF23252">
    <property type="entry name" value="KH_PARP14_5"/>
    <property type="match status" value="1"/>
</dbReference>
<dbReference type="Pfam" id="PF23245">
    <property type="entry name" value="RRM_PARP14_2"/>
    <property type="match status" value="1"/>
</dbReference>
<keyword evidence="3 7" id="KW-0808">Transferase</keyword>
<evidence type="ECO:0000259" key="10">
    <source>
        <dbReference type="PROSITE" id="PS51154"/>
    </source>
</evidence>
<feature type="region of interest" description="Disordered" evidence="8">
    <location>
        <begin position="950"/>
        <end position="975"/>
    </location>
</feature>
<evidence type="ECO:0000313" key="12">
    <source>
        <dbReference type="Proteomes" id="UP000694569"/>
    </source>
</evidence>
<proteinExistence type="inferred from homology"/>
<evidence type="ECO:0000256" key="7">
    <source>
        <dbReference type="RuleBase" id="RU362114"/>
    </source>
</evidence>
<dbReference type="InterPro" id="IPR057050">
    <property type="entry name" value="RRM_PARP14_2"/>
</dbReference>
<dbReference type="Pfam" id="PF23253">
    <property type="entry name" value="KH_PARP14_6"/>
    <property type="match status" value="1"/>
</dbReference>
<dbReference type="Pfam" id="PF23084">
    <property type="entry name" value="KH_PARP14_1"/>
    <property type="match status" value="1"/>
</dbReference>
<dbReference type="InterPro" id="IPR057051">
    <property type="entry name" value="PARP14_RPM_1"/>
</dbReference>
<dbReference type="InterPro" id="IPR037197">
    <property type="entry name" value="WWE_dom_sf"/>
</dbReference>
<reference evidence="11" key="2">
    <citation type="submission" date="2025-09" db="UniProtKB">
        <authorList>
            <consortium name="Ensembl"/>
        </authorList>
    </citation>
    <scope>IDENTIFICATION</scope>
</reference>
<dbReference type="Pfam" id="PF23249">
    <property type="entry name" value="KH_PARP14_3"/>
    <property type="match status" value="1"/>
</dbReference>
<dbReference type="InterPro" id="IPR057046">
    <property type="entry name" value="PARP14_KH_4"/>
</dbReference>
<accession>A0A8C5WDM2</accession>
<feature type="domain" description="Macro" evidence="10">
    <location>
        <begin position="761"/>
        <end position="948"/>
    </location>
</feature>
<keyword evidence="4 7" id="KW-0520">NAD</keyword>
<dbReference type="InterPro" id="IPR012677">
    <property type="entry name" value="Nucleotide-bd_a/b_plait_sf"/>
</dbReference>
<dbReference type="SUPFAM" id="SSF117839">
    <property type="entry name" value="WWE domain"/>
    <property type="match status" value="1"/>
</dbReference>
<protein>
    <recommendedName>
        <fullName evidence="7">Poly [ADP-ribose] polymerase</fullName>
        <shortName evidence="7">PARP</shortName>
        <ecNumber evidence="7">2.4.2.-</ecNumber>
    </recommendedName>
</protein>
<dbReference type="Pfam" id="PF23248">
    <property type="entry name" value="KH_PARP14_2"/>
    <property type="match status" value="1"/>
</dbReference>
<dbReference type="InterPro" id="IPR057049">
    <property type="entry name" value="PARP14_KH_8"/>
</dbReference>
<reference evidence="11" key="1">
    <citation type="submission" date="2025-08" db="UniProtKB">
        <authorList>
            <consortium name="Ensembl"/>
        </authorList>
    </citation>
    <scope>IDENTIFICATION</scope>
</reference>
<evidence type="ECO:0000259" key="9">
    <source>
        <dbReference type="PROSITE" id="PS51059"/>
    </source>
</evidence>
<dbReference type="SMART" id="SM00506">
    <property type="entry name" value="A1pp"/>
    <property type="match status" value="3"/>
</dbReference>
<dbReference type="Ensembl" id="ENSLLET00000031540.1">
    <property type="protein sequence ID" value="ENSLLEP00000030373.1"/>
    <property type="gene ID" value="ENSLLEG00000019207.1"/>
</dbReference>
<dbReference type="GO" id="GO:0005634">
    <property type="term" value="C:nucleus"/>
    <property type="evidence" value="ECO:0007669"/>
    <property type="project" value="UniProtKB-SubCell"/>
</dbReference>
<dbReference type="GO" id="GO:1990404">
    <property type="term" value="F:NAD+-protein mono-ADP-ribosyltransferase activity"/>
    <property type="evidence" value="ECO:0007669"/>
    <property type="project" value="TreeGrafter"/>
</dbReference>
<keyword evidence="12" id="KW-1185">Reference proteome</keyword>
<organism evidence="11 12">
    <name type="scientific">Leptobrachium leishanense</name>
    <name type="common">Leishan spiny toad</name>
    <dbReference type="NCBI Taxonomy" id="445787"/>
    <lineage>
        <taxon>Eukaryota</taxon>
        <taxon>Metazoa</taxon>
        <taxon>Chordata</taxon>
        <taxon>Craniata</taxon>
        <taxon>Vertebrata</taxon>
        <taxon>Euteleostomi</taxon>
        <taxon>Amphibia</taxon>
        <taxon>Batrachia</taxon>
        <taxon>Anura</taxon>
        <taxon>Pelobatoidea</taxon>
        <taxon>Megophryidae</taxon>
        <taxon>Leptobrachium</taxon>
    </lineage>
</organism>
<dbReference type="Gene3D" id="3.30.720.50">
    <property type="match status" value="1"/>
</dbReference>
<dbReference type="InterPro" id="IPR054596">
    <property type="entry name" value="PARP14_WWE"/>
</dbReference>
<dbReference type="InterPro" id="IPR057045">
    <property type="entry name" value="PARP14_KH_3"/>
</dbReference>
<dbReference type="InterPro" id="IPR043472">
    <property type="entry name" value="Macro_dom-like"/>
</dbReference>
<sequence length="1781" mass="198057">MADRNLYPVALHWDLGPEKLKQMKSKLLVYFGSQKKSNGGECVMEDMDCTKGHVLIHFNQETVRDRVLQKQSHTMNLPRENPLNLIVTLPETATSEAAAKDLSSKHEEVVESAPLFLVENVRDPCTLEVLNLLLENVTEKDQTQDFHVEMVSEIRAAVVTFTCTIDIPDFIQRFSSSVRVKQMRLSAKPMEETRSVKAEGLPPNTSEDFVMLYFENPKNGGGSVQDTLLVPEENTAIITFRETGVARTVLAKKHVFGKTEISVYPYYVSLGIALYGKNGPPVTKPEPLEFPVSPYILEFILNDAQGKLHIEEKMASLHCDIKWPEELTCPNLVIRLCVSSKVSAHVRTLVKIAPTWRDKVSAEYKQLITKFKVAEFPGSEAVWEAIKQDIGSSAYSRVLVKPILAKEKIFLTGLMVDVTQTEPVLRKLIEDTRQKIHRQTQIMTDELDLAPALYEIMSRNGLEQNMKMNLPDLKMSYDGSRMKLLLSGLREEIYGSKCKIMEMERNLKHASISLDPHIVRFLKVTSSDAMSSALFIRRNINAVFEVEGDVIKLTGFSTGDVSEAEKIIKREMVCKKVTVEDKSLIKSLEWQSLLKSFQGFNAQQLKFVMEECPRGSEDQVVISGLSSAVNNIYEEIQRFIEENTIVTKDVQVQSMAVVHFMQNEKKMFLESLRKVKCEITQKKVTLTGPRKSVLDAAGRVDAVLSSLCTKTLRIDKPGAKKFCLKNDEVHVTAVKSNFHCVIYLQKDGDSSFTAGEVNLGDSHFQITISGGVTIAVYKGDLSRHRVDVVVNAANEDLKHVGGLALALLNAAGPKLQADCDQIIRRNGSLPTGDSVVTDAGNLPCKHVIHGVGPRWDSSSQPKCERLLRKVITRSLELAAQNGHSSIAIPAVSSGIFGFPVKRSVENIIESIKEYAEDNGGKSSLKRIHLVDNNTETVQIFVDCVRRGFQDQTTESPTRRHNSGMTERDNPVTRRSSAERALGTEEGLAIKLVLQGIQEASTDVIVNSMGSDLDLNKGAASKALLHKAGPNLQALLDDESEGRQAGAESVFVTDGCNLNARKVFHVVTPQWDKGKGSSEKSLRQIIKRCLLLAEQKQLRSISFPALGTGNLGFPKQLVATLMFDVISKFDKKNTLQHLQEVYIVLLPSDTDTVRAFSAEAANLGGAISPGAGSAHRPQGNASSFFGSVASPDLGVHEMKIGPVTYQVKTGDITSEDTDVIVSSTNQNFTLRTGVSQAILSAAGQTVIAECAQLGAQPNRGYIVTSSGNLACQKILHVVGQTDPSQIKQSVLLALQECEQLQVTSVAFPAIGTGAGAVNAALVADAMIDAVVEFVTKKPAQNIQMVKVVLFQRPMLNDFYTSMKKKEGSAIPQQPSLFQRFTSWFNPSKKPPPPPQKLSAFQLLDNIEPAIFHLCAESSVSLASAESWLQKRILDEQTENTITDVWMKEFEVSEMQKFSELQKRLQVHVEYKPSSGSVRLSGLTRDVTRAELEIREMIGNFKDRKKREKEAEYLSDRVEWIYVEYQTPIPFDKFTSLDLEEAERDKKTEVEVKIRGRAFKVNLKRKTAIDQQGKNVKIERLEKHDGKSIELPQTWDALGQDLVKVVQLNPLSPEYRDVQAQFAKTCPMTIVKIERIQNKHLWQTYQIRKQNIDTRNGNTNNENRLFHGTDHDSVSKINKNGFNRSYAGRHAAVYGNGTYFAVNAQYSVSYSPADASNLRVMYLAKVLTGMHCLGSRGMVAPPPKSNSDPTDLYDSVTDSAQTPSMYIIFNDIQAYPEYLITFQ</sequence>
<dbReference type="GO" id="GO:0003950">
    <property type="term" value="F:NAD+ poly-ADP-ribosyltransferase activity"/>
    <property type="evidence" value="ECO:0007669"/>
    <property type="project" value="UniProtKB-UniRule"/>
</dbReference>
<dbReference type="Pfam" id="PF23222">
    <property type="entry name" value="RRM_PARP14_1"/>
    <property type="match status" value="1"/>
</dbReference>
<evidence type="ECO:0000256" key="4">
    <source>
        <dbReference type="ARBA" id="ARBA00023027"/>
    </source>
</evidence>
<name>A0A8C5WDM2_9ANUR</name>
<dbReference type="CDD" id="cd02903">
    <property type="entry name" value="Macro_BAL-like"/>
    <property type="match status" value="1"/>
</dbReference>
<dbReference type="InterPro" id="IPR057043">
    <property type="entry name" value="PARP14_KH_2"/>
</dbReference>
<comment type="subcellular location">
    <subcellularLocation>
        <location evidence="1">Nucleus</location>
    </subcellularLocation>
</comment>
<dbReference type="Pfam" id="PF23251">
    <property type="entry name" value="KH_PARP14_4"/>
    <property type="match status" value="1"/>
</dbReference>
<dbReference type="InterPro" id="IPR057047">
    <property type="entry name" value="PARP14_KH_5"/>
</dbReference>
<dbReference type="InterPro" id="IPR057048">
    <property type="entry name" value="PARP14_KH_6"/>
</dbReference>
<evidence type="ECO:0000313" key="11">
    <source>
        <dbReference type="Ensembl" id="ENSLLEP00000030373.1"/>
    </source>
</evidence>
<feature type="domain" description="Macro" evidence="10">
    <location>
        <begin position="976"/>
        <end position="1163"/>
    </location>
</feature>
<evidence type="ECO:0000256" key="2">
    <source>
        <dbReference type="ARBA" id="ARBA00022676"/>
    </source>
</evidence>
<dbReference type="PROSITE" id="PS51154">
    <property type="entry name" value="MACRO"/>
    <property type="match status" value="3"/>
</dbReference>
<dbReference type="InterPro" id="IPR052056">
    <property type="entry name" value="Mono-ARTD/PARP"/>
</dbReference>
<dbReference type="Pfam" id="PF23254">
    <property type="entry name" value="KH_PARP14_8"/>
    <property type="match status" value="1"/>
</dbReference>
<dbReference type="CDD" id="cd01439">
    <property type="entry name" value="TCCD_inducible_PARP_like"/>
    <property type="match status" value="1"/>
</dbReference>
<dbReference type="GO" id="GO:0003714">
    <property type="term" value="F:transcription corepressor activity"/>
    <property type="evidence" value="ECO:0007669"/>
    <property type="project" value="TreeGrafter"/>
</dbReference>
<dbReference type="FunFam" id="3.90.228.10:FF:000008">
    <property type="entry name" value="Poly [ADP-ribose] polymerase"/>
    <property type="match status" value="1"/>
</dbReference>
<dbReference type="Gene3D" id="3.90.228.10">
    <property type="match status" value="1"/>
</dbReference>
<dbReference type="Proteomes" id="UP000694569">
    <property type="component" value="Unplaced"/>
</dbReference>
<feature type="domain" description="PARP catalytic" evidence="9">
    <location>
        <begin position="1587"/>
        <end position="1781"/>
    </location>
</feature>
<dbReference type="Pfam" id="PF22005">
    <property type="entry name" value="WWE_1"/>
    <property type="match status" value="1"/>
</dbReference>
<dbReference type="EC" id="2.4.2.-" evidence="7"/>
<dbReference type="SUPFAM" id="SSF52949">
    <property type="entry name" value="Macro domain-like"/>
    <property type="match status" value="3"/>
</dbReference>
<dbReference type="PROSITE" id="PS51059">
    <property type="entry name" value="PARP_CATALYTIC"/>
    <property type="match status" value="1"/>
</dbReference>
<keyword evidence="5" id="KW-0539">Nucleus</keyword>
<dbReference type="Pfam" id="PF01661">
    <property type="entry name" value="Macro"/>
    <property type="match status" value="3"/>
</dbReference>
<evidence type="ECO:0000256" key="8">
    <source>
        <dbReference type="SAM" id="MobiDB-lite"/>
    </source>
</evidence>
<dbReference type="GeneTree" id="ENSGT00940000154311"/>
<dbReference type="Pfam" id="PF00644">
    <property type="entry name" value="PARP"/>
    <property type="match status" value="1"/>
</dbReference>
<dbReference type="CDD" id="cd02907">
    <property type="entry name" value="Macro_Af1521_BAL-like"/>
    <property type="match status" value="1"/>
</dbReference>
<feature type="compositionally biased region" description="Basic and acidic residues" evidence="8">
    <location>
        <begin position="965"/>
        <end position="975"/>
    </location>
</feature>
<feature type="domain" description="Macro" evidence="10">
    <location>
        <begin position="1191"/>
        <end position="1365"/>
    </location>
</feature>
<dbReference type="GO" id="GO:0010629">
    <property type="term" value="P:negative regulation of gene expression"/>
    <property type="evidence" value="ECO:0007669"/>
    <property type="project" value="TreeGrafter"/>
</dbReference>
<evidence type="ECO:0000256" key="6">
    <source>
        <dbReference type="ARBA" id="ARBA00024347"/>
    </source>
</evidence>
<evidence type="ECO:0000256" key="5">
    <source>
        <dbReference type="ARBA" id="ARBA00023242"/>
    </source>
</evidence>
<comment type="similarity">
    <text evidence="6">Belongs to the ARTD/PARP family.</text>
</comment>
<dbReference type="PANTHER" id="PTHR14453:SF104">
    <property type="entry name" value="POLY [ADP-RIBOSE] POLYMERASE"/>
    <property type="match status" value="1"/>
</dbReference>
<evidence type="ECO:0000256" key="1">
    <source>
        <dbReference type="ARBA" id="ARBA00004123"/>
    </source>
</evidence>
<dbReference type="GO" id="GO:0005737">
    <property type="term" value="C:cytoplasm"/>
    <property type="evidence" value="ECO:0007669"/>
    <property type="project" value="TreeGrafter"/>
</dbReference>
<keyword evidence="2 7" id="KW-0328">Glycosyltransferase</keyword>
<evidence type="ECO:0000256" key="3">
    <source>
        <dbReference type="ARBA" id="ARBA00022679"/>
    </source>
</evidence>
<dbReference type="Gene3D" id="3.40.220.10">
    <property type="entry name" value="Leucine Aminopeptidase, subunit E, domain 1"/>
    <property type="match status" value="3"/>
</dbReference>
<dbReference type="InterPro" id="IPR057044">
    <property type="entry name" value="PARP14_KH_1"/>
</dbReference>
<dbReference type="SUPFAM" id="SSF56399">
    <property type="entry name" value="ADP-ribosylation"/>
    <property type="match status" value="1"/>
</dbReference>
<dbReference type="InterPro" id="IPR002589">
    <property type="entry name" value="Macro_dom"/>
</dbReference>